<dbReference type="GO" id="GO:0009318">
    <property type="term" value="C:exodeoxyribonuclease VII complex"/>
    <property type="evidence" value="ECO:0007669"/>
    <property type="project" value="UniProtKB-UniRule"/>
</dbReference>
<dbReference type="HAMAP" id="MF_00378">
    <property type="entry name" value="Exonuc_7_L"/>
    <property type="match status" value="1"/>
</dbReference>
<dbReference type="PANTHER" id="PTHR30008">
    <property type="entry name" value="EXODEOXYRIBONUCLEASE 7 LARGE SUBUNIT"/>
    <property type="match status" value="1"/>
</dbReference>
<evidence type="ECO:0000256" key="2">
    <source>
        <dbReference type="ARBA" id="ARBA00022722"/>
    </source>
</evidence>
<keyword evidence="1 5" id="KW-0963">Cytoplasm</keyword>
<comment type="subcellular location">
    <subcellularLocation>
        <location evidence="5 6">Cytoplasm</location>
    </subcellularLocation>
</comment>
<sequence>MVDLLGPRAAPARPPVLTVSQLNARVKGLLEEEFREVLVEGEISSWRLYPSGHAYFDLKDAASKAGAVMFSGRRRFLRFQPQDGMRVLVRCQITLYERDGRFQICALSMEPLGEGALEVAFRQLHQRLALEGLFDPSRKVPLPERPRRVALVTSREGAALRDMLRVLRESAPIVEVVVVHTRVQGEGAAASVAAALRRADRGLARLGRPADLIIVGRGGGSREDLWAFNEEEAARAVAACETPVLSAVGHEIDTALTDLAADEFASTPTAAAERAARGWLALARDLRRFPLPLARCARARLDAAEERLADLGRERAFRRPEAGLEALAQRMDGLFRRLFRETRHAGRAREAALAAFVPRLQAASPRVRVQACGESLVDRLKRLAAAQARLRERKESALAAQAGRLEGVSPLAVLARGYSLAYRERDGALLREAGQAPPGERVRLRLHRGTLVCRVEESRGEGGTAAPPASPSG</sequence>
<evidence type="ECO:0000256" key="6">
    <source>
        <dbReference type="RuleBase" id="RU004355"/>
    </source>
</evidence>
<dbReference type="GO" id="GO:0008855">
    <property type="term" value="F:exodeoxyribonuclease VII activity"/>
    <property type="evidence" value="ECO:0007669"/>
    <property type="project" value="UniProtKB-UniRule"/>
</dbReference>
<dbReference type="Pfam" id="PF02601">
    <property type="entry name" value="Exonuc_VII_L"/>
    <property type="match status" value="1"/>
</dbReference>
<evidence type="ECO:0000256" key="5">
    <source>
        <dbReference type="HAMAP-Rule" id="MF_00378"/>
    </source>
</evidence>
<evidence type="ECO:0000259" key="7">
    <source>
        <dbReference type="Pfam" id="PF02601"/>
    </source>
</evidence>
<dbReference type="EMBL" id="JACPUR010000039">
    <property type="protein sequence ID" value="MBI3129251.1"/>
    <property type="molecule type" value="Genomic_DNA"/>
</dbReference>
<feature type="domain" description="Exonuclease VII large subunit C-terminal" evidence="7">
    <location>
        <begin position="133"/>
        <end position="453"/>
    </location>
</feature>
<dbReference type="GO" id="GO:0003676">
    <property type="term" value="F:nucleic acid binding"/>
    <property type="evidence" value="ECO:0007669"/>
    <property type="project" value="InterPro"/>
</dbReference>
<dbReference type="InterPro" id="IPR003753">
    <property type="entry name" value="Exonuc_VII_L"/>
</dbReference>
<reference evidence="9" key="1">
    <citation type="submission" date="2020-07" db="EMBL/GenBank/DDBJ databases">
        <title>Huge and variable diversity of episymbiotic CPR bacteria and DPANN archaea in groundwater ecosystems.</title>
        <authorList>
            <person name="He C.Y."/>
            <person name="Keren R."/>
            <person name="Whittaker M."/>
            <person name="Farag I.F."/>
            <person name="Doudna J."/>
            <person name="Cate J.H.D."/>
            <person name="Banfield J.F."/>
        </authorList>
    </citation>
    <scope>NUCLEOTIDE SEQUENCE</scope>
    <source>
        <strain evidence="9">NC_groundwater_763_Ag_S-0.2um_68_21</strain>
    </source>
</reference>
<evidence type="ECO:0000256" key="4">
    <source>
        <dbReference type="ARBA" id="ARBA00022839"/>
    </source>
</evidence>
<evidence type="ECO:0000256" key="3">
    <source>
        <dbReference type="ARBA" id="ARBA00022801"/>
    </source>
</evidence>
<protein>
    <recommendedName>
        <fullName evidence="5">Exodeoxyribonuclease 7 large subunit</fullName>
        <ecNumber evidence="5">3.1.11.6</ecNumber>
    </recommendedName>
    <alternativeName>
        <fullName evidence="5">Exodeoxyribonuclease VII large subunit</fullName>
        <shortName evidence="5">Exonuclease VII large subunit</shortName>
    </alternativeName>
</protein>
<dbReference type="AlphaFoldDB" id="A0A932MRP6"/>
<dbReference type="GO" id="GO:0006308">
    <property type="term" value="P:DNA catabolic process"/>
    <property type="evidence" value="ECO:0007669"/>
    <property type="project" value="UniProtKB-UniRule"/>
</dbReference>
<dbReference type="InterPro" id="IPR025824">
    <property type="entry name" value="OB-fold_nuc-bd_dom"/>
</dbReference>
<keyword evidence="4 5" id="KW-0269">Exonuclease</keyword>
<keyword evidence="2 5" id="KW-0540">Nuclease</keyword>
<dbReference type="Pfam" id="PF13742">
    <property type="entry name" value="tRNA_anti_2"/>
    <property type="match status" value="1"/>
</dbReference>
<name>A0A932MRP6_UNCTE</name>
<accession>A0A932MRP6</accession>
<comment type="caution">
    <text evidence="9">The sequence shown here is derived from an EMBL/GenBank/DDBJ whole genome shotgun (WGS) entry which is preliminary data.</text>
</comment>
<comment type="subunit">
    <text evidence="5">Heterooligomer composed of large and small subunits.</text>
</comment>
<proteinExistence type="inferred from homology"/>
<keyword evidence="3 5" id="KW-0378">Hydrolase</keyword>
<evidence type="ECO:0000259" key="8">
    <source>
        <dbReference type="Pfam" id="PF13742"/>
    </source>
</evidence>
<dbReference type="NCBIfam" id="TIGR00237">
    <property type="entry name" value="xseA"/>
    <property type="match status" value="1"/>
</dbReference>
<dbReference type="GO" id="GO:0005737">
    <property type="term" value="C:cytoplasm"/>
    <property type="evidence" value="ECO:0007669"/>
    <property type="project" value="UniProtKB-SubCell"/>
</dbReference>
<dbReference type="Proteomes" id="UP000782312">
    <property type="component" value="Unassembled WGS sequence"/>
</dbReference>
<dbReference type="PANTHER" id="PTHR30008:SF0">
    <property type="entry name" value="EXODEOXYRIBONUCLEASE 7 LARGE SUBUNIT"/>
    <property type="match status" value="1"/>
</dbReference>
<evidence type="ECO:0000256" key="1">
    <source>
        <dbReference type="ARBA" id="ARBA00022490"/>
    </source>
</evidence>
<comment type="function">
    <text evidence="5">Bidirectionally degrades single-stranded DNA into large acid-insoluble oligonucleotides, which are then degraded further into small acid-soluble oligonucleotides.</text>
</comment>
<organism evidence="9 10">
    <name type="scientific">Tectimicrobiota bacterium</name>
    <dbReference type="NCBI Taxonomy" id="2528274"/>
    <lineage>
        <taxon>Bacteria</taxon>
        <taxon>Pseudomonadati</taxon>
        <taxon>Nitrospinota/Tectimicrobiota group</taxon>
        <taxon>Candidatus Tectimicrobiota</taxon>
    </lineage>
</organism>
<feature type="domain" description="OB-fold nucleic acid binding" evidence="8">
    <location>
        <begin position="17"/>
        <end position="109"/>
    </location>
</feature>
<dbReference type="CDD" id="cd04489">
    <property type="entry name" value="ExoVII_LU_OBF"/>
    <property type="match status" value="1"/>
</dbReference>
<comment type="similarity">
    <text evidence="5 6">Belongs to the XseA family.</text>
</comment>
<dbReference type="InterPro" id="IPR020579">
    <property type="entry name" value="Exonuc_VII_lsu_C"/>
</dbReference>
<comment type="catalytic activity">
    <reaction evidence="5 6">
        <text>Exonucleolytic cleavage in either 5'- to 3'- or 3'- to 5'-direction to yield nucleoside 5'-phosphates.</text>
        <dbReference type="EC" id="3.1.11.6"/>
    </reaction>
</comment>
<evidence type="ECO:0000313" key="10">
    <source>
        <dbReference type="Proteomes" id="UP000782312"/>
    </source>
</evidence>
<evidence type="ECO:0000313" key="9">
    <source>
        <dbReference type="EMBL" id="MBI3129251.1"/>
    </source>
</evidence>
<gene>
    <name evidence="5 9" type="primary">xseA</name>
    <name evidence="9" type="ORF">HYZ11_16710</name>
</gene>
<dbReference type="EC" id="3.1.11.6" evidence="5"/>